<organism evidence="1 2">
    <name type="scientific">Azospirillum melinis</name>
    <dbReference type="NCBI Taxonomy" id="328839"/>
    <lineage>
        <taxon>Bacteria</taxon>
        <taxon>Pseudomonadati</taxon>
        <taxon>Pseudomonadota</taxon>
        <taxon>Alphaproteobacteria</taxon>
        <taxon>Rhodospirillales</taxon>
        <taxon>Azospirillaceae</taxon>
        <taxon>Azospirillum</taxon>
    </lineage>
</organism>
<evidence type="ECO:0000313" key="2">
    <source>
        <dbReference type="Proteomes" id="UP000605086"/>
    </source>
</evidence>
<dbReference type="EMBL" id="WHOS01000023">
    <property type="protein sequence ID" value="NUB01249.1"/>
    <property type="molecule type" value="Genomic_DNA"/>
</dbReference>
<comment type="caution">
    <text evidence="1">The sequence shown here is derived from an EMBL/GenBank/DDBJ whole genome shotgun (WGS) entry which is preliminary data.</text>
</comment>
<evidence type="ECO:0000313" key="1">
    <source>
        <dbReference type="EMBL" id="NUB01249.1"/>
    </source>
</evidence>
<accession>A0ABX2KDK8</accession>
<proteinExistence type="predicted"/>
<dbReference type="RefSeq" id="WP_174472329.1">
    <property type="nucleotide sequence ID" value="NZ_JAGINN010000023.1"/>
</dbReference>
<sequence length="112" mass="12120">MSALSPKAAWELWRAGLKGLDTLDLSRALTFAAGRGWVRGELVLSVSSDEPNANDVLRARRLFIELKSSFPSGMTAAEVSEVRAAIALAPPSWQTRAEHSNLMINMPREGAA</sequence>
<gene>
    <name evidence="1" type="ORF">GBZ48_18445</name>
</gene>
<reference evidence="1 2" key="1">
    <citation type="submission" date="2019-10" db="EMBL/GenBank/DDBJ databases">
        <title>Genome sequence of Azospirillum melinis.</title>
        <authorList>
            <person name="Ambrosini A."/>
            <person name="Sant'Anna F.H."/>
            <person name="Cassan F.D."/>
            <person name="Souza E.M."/>
            <person name="Passaglia L.M.P."/>
        </authorList>
    </citation>
    <scope>NUCLEOTIDE SEQUENCE [LARGE SCALE GENOMIC DNA]</scope>
    <source>
        <strain evidence="1 2">TMCY0552</strain>
    </source>
</reference>
<name>A0ABX2KDK8_9PROT</name>
<dbReference type="Proteomes" id="UP000605086">
    <property type="component" value="Unassembled WGS sequence"/>
</dbReference>
<keyword evidence="2" id="KW-1185">Reference proteome</keyword>
<protein>
    <submittedName>
        <fullName evidence="1">Uncharacterized protein</fullName>
    </submittedName>
</protein>